<dbReference type="GO" id="GO:0022627">
    <property type="term" value="C:cytosolic small ribosomal subunit"/>
    <property type="evidence" value="ECO:0007669"/>
    <property type="project" value="TreeGrafter"/>
</dbReference>
<comment type="caution">
    <text evidence="3">The sequence shown here is derived from an EMBL/GenBank/DDBJ whole genome shotgun (WGS) entry which is preliminary data.</text>
</comment>
<gene>
    <name evidence="3" type="primary">raiA</name>
    <name evidence="3" type="ORF">ENL40_00975</name>
</gene>
<dbReference type="InterPro" id="IPR003489">
    <property type="entry name" value="RHF/RaiA"/>
</dbReference>
<dbReference type="Gene3D" id="3.30.505.50">
    <property type="entry name" value="Sigma 54 modulation/S30EA ribosomal protein, C-terminal domain"/>
    <property type="match status" value="1"/>
</dbReference>
<protein>
    <submittedName>
        <fullName evidence="3">Ribosome-associated translation inhibitor RaiA</fullName>
    </submittedName>
</protein>
<dbReference type="GO" id="GO:0043024">
    <property type="term" value="F:ribosomal small subunit binding"/>
    <property type="evidence" value="ECO:0007669"/>
    <property type="project" value="TreeGrafter"/>
</dbReference>
<dbReference type="InterPro" id="IPR032528">
    <property type="entry name" value="Ribosom_S30AE_C"/>
</dbReference>
<dbReference type="InterPro" id="IPR038416">
    <property type="entry name" value="Ribosom_S30AE_C_sf"/>
</dbReference>
<accession>A0A7C5NUD3</accession>
<dbReference type="PANTHER" id="PTHR33231">
    <property type="entry name" value="30S RIBOSOMAL PROTEIN"/>
    <property type="match status" value="1"/>
</dbReference>
<evidence type="ECO:0000256" key="1">
    <source>
        <dbReference type="ARBA" id="ARBA00022845"/>
    </source>
</evidence>
<dbReference type="HAMAP" id="MF_00839">
    <property type="entry name" value="HPF"/>
    <property type="match status" value="1"/>
</dbReference>
<dbReference type="GO" id="GO:0045900">
    <property type="term" value="P:negative regulation of translational elongation"/>
    <property type="evidence" value="ECO:0007669"/>
    <property type="project" value="TreeGrafter"/>
</dbReference>
<dbReference type="CDD" id="cd00552">
    <property type="entry name" value="RaiA"/>
    <property type="match status" value="1"/>
</dbReference>
<dbReference type="AlphaFoldDB" id="A0A7C5NUD3"/>
<dbReference type="EMBL" id="DRTU01000045">
    <property type="protein sequence ID" value="HHI00044.1"/>
    <property type="molecule type" value="Genomic_DNA"/>
</dbReference>
<name>A0A7C5NUD3_THELI</name>
<organism evidence="3">
    <name type="scientific">Thermococcus litoralis</name>
    <dbReference type="NCBI Taxonomy" id="2265"/>
    <lineage>
        <taxon>Archaea</taxon>
        <taxon>Methanobacteriati</taxon>
        <taxon>Methanobacteriota</taxon>
        <taxon>Thermococci</taxon>
        <taxon>Thermococcales</taxon>
        <taxon>Thermococcaceae</taxon>
        <taxon>Thermococcus</taxon>
    </lineage>
</organism>
<dbReference type="NCBIfam" id="TIGR00741">
    <property type="entry name" value="yfiA"/>
    <property type="match status" value="1"/>
</dbReference>
<dbReference type="InterPro" id="IPR036567">
    <property type="entry name" value="RHF-like"/>
</dbReference>
<sequence length="182" mass="21505">MDVRFVTRHVELQNEMKEYMEKKLSKLERFFDRILDVQVEVNFTRGMYVVEITADVNGVIMRGEEYAQDVRKAFDKGLKNIERQVKRHKEFLKDKARMKSHEELTFEISEFINEMTTESEETLEDVVKVKRFPLRPMTVKEASMQMDLLGHNFFVFKNAENGGVNVIYRRKNGGFGLLVPEE</sequence>
<dbReference type="InterPro" id="IPR034694">
    <property type="entry name" value="HPF_long/plastid"/>
</dbReference>
<proteinExistence type="inferred from homology"/>
<reference evidence="3" key="1">
    <citation type="journal article" date="2020" name="mSystems">
        <title>Genome- and Community-Level Interaction Insights into Carbon Utilization and Element Cycling Functions of Hydrothermarchaeota in Hydrothermal Sediment.</title>
        <authorList>
            <person name="Zhou Z."/>
            <person name="Liu Y."/>
            <person name="Xu W."/>
            <person name="Pan J."/>
            <person name="Luo Z.H."/>
            <person name="Li M."/>
        </authorList>
    </citation>
    <scope>NUCLEOTIDE SEQUENCE [LARGE SCALE GENOMIC DNA]</scope>
    <source>
        <strain evidence="3">HyVt-93</strain>
    </source>
</reference>
<keyword evidence="1" id="KW-0810">Translation regulation</keyword>
<dbReference type="InterPro" id="IPR050574">
    <property type="entry name" value="HPF/YfiA_ribosome-assoc"/>
</dbReference>
<dbReference type="Pfam" id="PF02482">
    <property type="entry name" value="Ribosomal_S30AE"/>
    <property type="match status" value="1"/>
</dbReference>
<dbReference type="PANTHER" id="PTHR33231:SF1">
    <property type="entry name" value="30S RIBOSOMAL PROTEIN"/>
    <property type="match status" value="1"/>
</dbReference>
<dbReference type="Pfam" id="PF16321">
    <property type="entry name" value="Ribosom_S30AE_C"/>
    <property type="match status" value="1"/>
</dbReference>
<evidence type="ECO:0000313" key="3">
    <source>
        <dbReference type="EMBL" id="HHI00044.1"/>
    </source>
</evidence>
<feature type="domain" description="Sigma 54 modulation/S30EA ribosomal protein C-terminal" evidence="2">
    <location>
        <begin position="125"/>
        <end position="177"/>
    </location>
</feature>
<dbReference type="Proteomes" id="UP000886217">
    <property type="component" value="Unassembled WGS sequence"/>
</dbReference>
<dbReference type="SUPFAM" id="SSF69754">
    <property type="entry name" value="Ribosome binding protein Y (YfiA homologue)"/>
    <property type="match status" value="1"/>
</dbReference>
<dbReference type="Gene3D" id="3.30.160.100">
    <property type="entry name" value="Ribosome hibernation promotion factor-like"/>
    <property type="match status" value="1"/>
</dbReference>
<evidence type="ECO:0000259" key="2">
    <source>
        <dbReference type="Pfam" id="PF16321"/>
    </source>
</evidence>